<dbReference type="Proteomes" id="UP000032668">
    <property type="component" value="Unassembled WGS sequence"/>
</dbReference>
<dbReference type="SUPFAM" id="SSF52317">
    <property type="entry name" value="Class I glutamine amidotransferase-like"/>
    <property type="match status" value="1"/>
</dbReference>
<keyword evidence="2" id="KW-0808">Transferase</keyword>
<dbReference type="PRINTS" id="PR00096">
    <property type="entry name" value="GATASE"/>
</dbReference>
<dbReference type="GO" id="GO:0016740">
    <property type="term" value="F:transferase activity"/>
    <property type="evidence" value="ECO:0007669"/>
    <property type="project" value="UniProtKB-KW"/>
</dbReference>
<dbReference type="CDD" id="cd01741">
    <property type="entry name" value="GATase1_1"/>
    <property type="match status" value="1"/>
</dbReference>
<comment type="caution">
    <text evidence="2">The sequence shown here is derived from an EMBL/GenBank/DDBJ whole genome shotgun (WGS) entry which is preliminary data.</text>
</comment>
<evidence type="ECO:0000313" key="2">
    <source>
        <dbReference type="EMBL" id="GAN81296.1"/>
    </source>
</evidence>
<reference evidence="2 3" key="1">
    <citation type="submission" date="2012-11" db="EMBL/GenBank/DDBJ databases">
        <title>Whole genome sequence of Acidocella aminolytica 101 = DSM 11237.</title>
        <authorList>
            <person name="Azuma Y."/>
            <person name="Higashiura N."/>
            <person name="Hirakawa H."/>
            <person name="Matsushita K."/>
        </authorList>
    </citation>
    <scope>NUCLEOTIDE SEQUENCE [LARGE SCALE GENOMIC DNA]</scope>
    <source>
        <strain evidence="3">101 / DSM 11237</strain>
    </source>
</reference>
<dbReference type="EMBL" id="BANC01000087">
    <property type="protein sequence ID" value="GAN81296.1"/>
    <property type="molecule type" value="Genomic_DNA"/>
</dbReference>
<dbReference type="PANTHER" id="PTHR42695:SF5">
    <property type="entry name" value="GLUTAMINE AMIDOTRANSFERASE YLR126C-RELATED"/>
    <property type="match status" value="1"/>
</dbReference>
<keyword evidence="2" id="KW-0315">Glutamine amidotransferase</keyword>
<dbReference type="InterPro" id="IPR044992">
    <property type="entry name" value="ChyE-like"/>
</dbReference>
<sequence length="238" mass="26094">MKILVFQHVASEHPGNFREVMKARGCTMHAVELDEGESIPDLEGFDVLLVMGGPQDVWQTAQFPWLLDEMKAVTAWVRAGRPYLGMCLGHQLLAQGLGGEVGPMDVPEVGISQVRVEADPIFAGLPESWPCMQWHGAEVKRLPEHSVSLATSPGCAIQAQRWGRCAYGMQFHMELTHTTTAEWAGLPEYKAALERVRGPGGLDLMQAEVNAQFPALYQASQKLFGNFLDIAVQTLAPA</sequence>
<feature type="domain" description="Glutamine amidotransferase" evidence="1">
    <location>
        <begin position="19"/>
        <end position="180"/>
    </location>
</feature>
<dbReference type="OrthoDB" id="7365442at2"/>
<dbReference type="Pfam" id="PF00117">
    <property type="entry name" value="GATase"/>
    <property type="match status" value="1"/>
</dbReference>
<dbReference type="InterPro" id="IPR017926">
    <property type="entry name" value="GATASE"/>
</dbReference>
<dbReference type="PANTHER" id="PTHR42695">
    <property type="entry name" value="GLUTAMINE AMIDOTRANSFERASE YLR126C-RELATED"/>
    <property type="match status" value="1"/>
</dbReference>
<accession>A0A0D6PIT5</accession>
<evidence type="ECO:0000313" key="3">
    <source>
        <dbReference type="Proteomes" id="UP000032668"/>
    </source>
</evidence>
<dbReference type="InterPro" id="IPR029062">
    <property type="entry name" value="Class_I_gatase-like"/>
</dbReference>
<dbReference type="Gene3D" id="3.40.50.880">
    <property type="match status" value="1"/>
</dbReference>
<organism evidence="2 3">
    <name type="scientific">Acidocella aminolytica 101 = DSM 11237</name>
    <dbReference type="NCBI Taxonomy" id="1120923"/>
    <lineage>
        <taxon>Bacteria</taxon>
        <taxon>Pseudomonadati</taxon>
        <taxon>Pseudomonadota</taxon>
        <taxon>Alphaproteobacteria</taxon>
        <taxon>Acetobacterales</taxon>
        <taxon>Acidocellaceae</taxon>
        <taxon>Acidocella</taxon>
    </lineage>
</organism>
<keyword evidence="3" id="KW-1185">Reference proteome</keyword>
<dbReference type="AlphaFoldDB" id="A0A0D6PIT5"/>
<dbReference type="GO" id="GO:0005829">
    <property type="term" value="C:cytosol"/>
    <property type="evidence" value="ECO:0007669"/>
    <property type="project" value="TreeGrafter"/>
</dbReference>
<gene>
    <name evidence="2" type="ORF">Aam_089_089</name>
</gene>
<proteinExistence type="predicted"/>
<dbReference type="STRING" id="1120923.SAMN02746095_01323"/>
<dbReference type="PROSITE" id="PS51273">
    <property type="entry name" value="GATASE_TYPE_1"/>
    <property type="match status" value="1"/>
</dbReference>
<evidence type="ECO:0000259" key="1">
    <source>
        <dbReference type="Pfam" id="PF00117"/>
    </source>
</evidence>
<name>A0A0D6PIT5_9PROT</name>
<protein>
    <submittedName>
        <fullName evidence="2">Glutamine amidotransferase</fullName>
    </submittedName>
</protein>